<dbReference type="SUPFAM" id="SSF47336">
    <property type="entry name" value="ACP-like"/>
    <property type="match status" value="1"/>
</dbReference>
<evidence type="ECO:0000256" key="3">
    <source>
        <dbReference type="ARBA" id="ARBA00022679"/>
    </source>
</evidence>
<dbReference type="SUPFAM" id="SSF53901">
    <property type="entry name" value="Thiolase-like"/>
    <property type="match status" value="1"/>
</dbReference>
<feature type="domain" description="Ketosynthase family 3 (KS3)" evidence="5">
    <location>
        <begin position="7"/>
        <end position="432"/>
    </location>
</feature>
<evidence type="ECO:0000259" key="5">
    <source>
        <dbReference type="PROSITE" id="PS52004"/>
    </source>
</evidence>
<dbReference type="InterPro" id="IPR009081">
    <property type="entry name" value="PP-bd_ACP"/>
</dbReference>
<dbReference type="SUPFAM" id="SSF51735">
    <property type="entry name" value="NAD(P)-binding Rossmann-fold domains"/>
    <property type="match status" value="2"/>
</dbReference>
<dbReference type="InterPro" id="IPR014030">
    <property type="entry name" value="Ketoacyl_synth_N"/>
</dbReference>
<dbReference type="Pfam" id="PF00109">
    <property type="entry name" value="ketoacyl-synt"/>
    <property type="match status" value="1"/>
</dbReference>
<keyword evidence="2" id="KW-0597">Phosphoprotein</keyword>
<dbReference type="InterPro" id="IPR014043">
    <property type="entry name" value="Acyl_transferase_dom"/>
</dbReference>
<evidence type="ECO:0000313" key="6">
    <source>
        <dbReference type="EMBL" id="CAA9270878.1"/>
    </source>
</evidence>
<dbReference type="GO" id="GO:0004312">
    <property type="term" value="F:fatty acid synthase activity"/>
    <property type="evidence" value="ECO:0007669"/>
    <property type="project" value="TreeGrafter"/>
</dbReference>
<dbReference type="Gene3D" id="1.10.1200.10">
    <property type="entry name" value="ACP-like"/>
    <property type="match status" value="1"/>
</dbReference>
<dbReference type="InterPro" id="IPR014031">
    <property type="entry name" value="Ketoacyl_synth_C"/>
</dbReference>
<evidence type="ECO:0000259" key="4">
    <source>
        <dbReference type="PROSITE" id="PS50075"/>
    </source>
</evidence>
<dbReference type="Pfam" id="PF00550">
    <property type="entry name" value="PP-binding"/>
    <property type="match status" value="1"/>
</dbReference>
<evidence type="ECO:0000256" key="1">
    <source>
        <dbReference type="ARBA" id="ARBA00022450"/>
    </source>
</evidence>
<dbReference type="SMART" id="SM00825">
    <property type="entry name" value="PKS_KS"/>
    <property type="match status" value="1"/>
</dbReference>
<accession>A0A6J4J5D3</accession>
<dbReference type="InterPro" id="IPR016035">
    <property type="entry name" value="Acyl_Trfase/lysoPLipase"/>
</dbReference>
<dbReference type="SMART" id="SM00822">
    <property type="entry name" value="PKS_KR"/>
    <property type="match status" value="1"/>
</dbReference>
<dbReference type="Gene3D" id="3.40.366.10">
    <property type="entry name" value="Malonyl-Coenzyme A Acyl Carrier Protein, domain 2"/>
    <property type="match status" value="1"/>
</dbReference>
<dbReference type="CDD" id="cd00833">
    <property type="entry name" value="PKS"/>
    <property type="match status" value="1"/>
</dbReference>
<dbReference type="InterPro" id="IPR020841">
    <property type="entry name" value="PKS_Beta-ketoAc_synthase_dom"/>
</dbReference>
<dbReference type="Pfam" id="PF08659">
    <property type="entry name" value="KR"/>
    <property type="match status" value="1"/>
</dbReference>
<dbReference type="GO" id="GO:0031177">
    <property type="term" value="F:phosphopantetheine binding"/>
    <property type="evidence" value="ECO:0007669"/>
    <property type="project" value="InterPro"/>
</dbReference>
<dbReference type="Pfam" id="PF02801">
    <property type="entry name" value="Ketoacyl-synt_C"/>
    <property type="match status" value="1"/>
</dbReference>
<dbReference type="InterPro" id="IPR013968">
    <property type="entry name" value="PKS_KR"/>
</dbReference>
<dbReference type="Gene3D" id="3.30.70.3290">
    <property type="match status" value="1"/>
</dbReference>
<protein>
    <submittedName>
        <fullName evidence="6">Polyketide synthase modules and related proteins</fullName>
    </submittedName>
</protein>
<dbReference type="Gene3D" id="3.40.50.720">
    <property type="entry name" value="NAD(P)-binding Rossmann-like Domain"/>
    <property type="match status" value="1"/>
</dbReference>
<dbReference type="InterPro" id="IPR016039">
    <property type="entry name" value="Thiolase-like"/>
</dbReference>
<name>A0A6J4J5D3_9SPHI</name>
<dbReference type="EMBL" id="CADCTQ010000257">
    <property type="protein sequence ID" value="CAA9270878.1"/>
    <property type="molecule type" value="Genomic_DNA"/>
</dbReference>
<feature type="domain" description="Carrier" evidence="4">
    <location>
        <begin position="1412"/>
        <end position="1487"/>
    </location>
</feature>
<dbReference type="Gene3D" id="3.40.47.10">
    <property type="match status" value="1"/>
</dbReference>
<gene>
    <name evidence="6" type="ORF">AVDCRST_MAG56-3210</name>
</gene>
<organism evidence="6">
    <name type="scientific">uncultured Cytophagales bacterium</name>
    <dbReference type="NCBI Taxonomy" id="158755"/>
    <lineage>
        <taxon>Bacteria</taxon>
        <taxon>Pseudomonadati</taxon>
        <taxon>Bacteroidota</taxon>
        <taxon>Sphingobacteriia</taxon>
        <taxon>Sphingobacteriales</taxon>
        <taxon>environmental samples</taxon>
    </lineage>
</organism>
<evidence type="ECO:0000256" key="2">
    <source>
        <dbReference type="ARBA" id="ARBA00022553"/>
    </source>
</evidence>
<dbReference type="Gene3D" id="3.30.70.250">
    <property type="entry name" value="Malonyl-CoA ACP transacylase, ACP-binding"/>
    <property type="match status" value="1"/>
</dbReference>
<dbReference type="SUPFAM" id="SSF55048">
    <property type="entry name" value="Probable ACP-binding domain of malonyl-CoA ACP transacylase"/>
    <property type="match status" value="1"/>
</dbReference>
<dbReference type="InterPro" id="IPR036736">
    <property type="entry name" value="ACP-like_sf"/>
</dbReference>
<dbReference type="InterPro" id="IPR049490">
    <property type="entry name" value="C883_1060-like_KR_N"/>
</dbReference>
<dbReference type="InterPro" id="IPR057326">
    <property type="entry name" value="KR_dom"/>
</dbReference>
<dbReference type="PANTHER" id="PTHR43775:SF51">
    <property type="entry name" value="INACTIVE PHENOLPHTHIOCEROL SYNTHESIS POLYKETIDE SYNTHASE TYPE I PKS1-RELATED"/>
    <property type="match status" value="1"/>
</dbReference>
<dbReference type="SMART" id="SM00827">
    <property type="entry name" value="PKS_AT"/>
    <property type="match status" value="1"/>
</dbReference>
<dbReference type="PANTHER" id="PTHR43775">
    <property type="entry name" value="FATTY ACID SYNTHASE"/>
    <property type="match status" value="1"/>
</dbReference>
<sequence>MSTKYDGLEIAIIGMSGQFPGSPDYRSYWQNVRDGKELIRRFTDEELLGWGVPESDLTNPSYVKAFGVVDDKDCFDHQFFGYTPDEALLMDPQIRLLHENCWSALEDAGYTSLIEKQKIGLFAGAARNDNWKVYAYQKAEEAHLDPFYRDMITNHIFISTLIAYKLNLRANASFVDTACSTSLSAVHQACRSLLFGECRMALAGAVTLSSHKPKGYLHQEGMISSHDGHCRPFDKDSDGTVFSEGVGVVVLKKLTDAIKDGDHVYCIIRATAANNDGSQKVGYTAPSVKGQADCIRTAHRIAGVSPQSISYVEAHGTATKLGDPVEVRGLNEAFATSGEKYCGIGSVKSNIGHTDTAAGVAGLMKVALSLKHRQLPPSLHFQSPNPGIDFEGGPFYVNAALKDWERKNDAPLRAGVSSFGIGGTNVHAVLEEAPPRQPGSKGRSYKLLTLSAKTEEAVARYMGRMRDFLAASPDVDLADMSYTLQVGRKHFEYRKSLVYREKDELLDLLGGDGAPATRTGNEHKQVVFMFSGAGSQYANMGKDLYDGEPFFREELDKGFALLGQMTGINYKDILYPPFPDDARINAMLHTQPLIFVFGYSLARLLMSWGIEPHYMIGHSIGEYIAACLSGVFSYEDALKLVVARGQLMNDMPRGGMVSASISEAEALRFVDDRITIAALNGDEQVVFSGDLAAIDALVKQLDGQDISCVRLHASHAGHSCMIDEIVPAYREVVKSVRRNAPGIPFISNLTAGRITPAEAESVEYWLRHMRQTVRFSEGIRTLAALKKEMVFVEIGGGHALTTLVKQQQKDIKPFCLNLVRHPKEATDDQRHLADATGRLWEYGVDVNWNLYYANQKRGRVSLPTYPYEQHRFPAMVNPQMSGLPQLSGDNTAGNTSLKDWIYYPAWKTGAPLAQSRTNRERTYLFFSQDDEWCGHVRTLLEKEPGANVVEVTKGNTYQKTGPGRYLINPGDRDQYEALFEDLRQDGVAASDVVYAWGMNTGPQPLSLQEGSAALDCLFFGPVHLVRALAAQADRAAKNVFVLTDSLHRVTGAEKVRYAQALMLGLVNTVPQEYGVPCCNIDVNREEDSRAVAGKVVREIGRFRGEDRVVALRHGQRWVQDYLKNTRTLEPNEPVVRTGGTYLVTGGLGNLGMVLCEHLLRTYDVQLVIVGRTKLADAGGNAGTYSGESAGRLGYLQGINGKTAYFTADVSDLASLRAAAREIERRFGAVHGIIHTAGNANTDSFELIEDITGQQTMELFGAKVQGLLNLYEVFKEAVPDFVWVSSSLATVLSGISYCAYASANLFTDAFVASLAGQLPGWKCVGLSEMQFAPANAESARQPQKALQPHDIIHLFEWSLSLPDCPLVLETVEDLEARLRRVYGARQSGDGQARADGPAAKKEERPLVSTAYAAPATDVEKKLAGMVEALFGIANIGMEDGFFELGGDSLKAMVLLKRIKKEFEVAITIKDFFTYTSLRQVANEVENQLWINRPSEKKFVAII</sequence>
<dbReference type="InterPro" id="IPR050091">
    <property type="entry name" value="PKS_NRPS_Biosynth_Enz"/>
</dbReference>
<dbReference type="Pfam" id="PF22621">
    <property type="entry name" value="CurL-like_PKS_C"/>
    <property type="match status" value="1"/>
</dbReference>
<dbReference type="Pfam" id="PF00698">
    <property type="entry name" value="Acyl_transf_1"/>
    <property type="match status" value="1"/>
</dbReference>
<dbReference type="InterPro" id="IPR001227">
    <property type="entry name" value="Ac_transferase_dom_sf"/>
</dbReference>
<reference evidence="6" key="1">
    <citation type="submission" date="2020-02" db="EMBL/GenBank/DDBJ databases">
        <authorList>
            <person name="Meier V. D."/>
        </authorList>
    </citation>
    <scope>NUCLEOTIDE SEQUENCE</scope>
    <source>
        <strain evidence="6">AVDCRST_MAG56</strain>
    </source>
</reference>
<keyword evidence="3" id="KW-0808">Transferase</keyword>
<dbReference type="SMART" id="SM00823">
    <property type="entry name" value="PKS_PP"/>
    <property type="match status" value="1"/>
</dbReference>
<dbReference type="SUPFAM" id="SSF52151">
    <property type="entry name" value="FabD/lysophospholipase-like"/>
    <property type="match status" value="1"/>
</dbReference>
<dbReference type="PROSITE" id="PS50075">
    <property type="entry name" value="CARRIER"/>
    <property type="match status" value="1"/>
</dbReference>
<proteinExistence type="predicted"/>
<dbReference type="InterPro" id="IPR020806">
    <property type="entry name" value="PKS_PP-bd"/>
</dbReference>
<keyword evidence="1" id="KW-0596">Phosphopantetheine</keyword>
<dbReference type="Pfam" id="PF21394">
    <property type="entry name" value="Beta-ketacyl_N"/>
    <property type="match status" value="1"/>
</dbReference>
<dbReference type="GO" id="GO:0006633">
    <property type="term" value="P:fatty acid biosynthetic process"/>
    <property type="evidence" value="ECO:0007669"/>
    <property type="project" value="TreeGrafter"/>
</dbReference>
<dbReference type="PROSITE" id="PS52004">
    <property type="entry name" value="KS3_2"/>
    <property type="match status" value="1"/>
</dbReference>
<dbReference type="InterPro" id="IPR036291">
    <property type="entry name" value="NAD(P)-bd_dom_sf"/>
</dbReference>
<dbReference type="InterPro" id="IPR016036">
    <property type="entry name" value="Malonyl_transacylase_ACP-bd"/>
</dbReference>